<name>A0ABT8QQC5_9FIRM</name>
<gene>
    <name evidence="1" type="ORF">M8H41_07585</name>
</gene>
<reference evidence="1" key="1">
    <citation type="submission" date="2022-05" db="EMBL/GenBank/DDBJ databases">
        <title>Expanded diversity of anoxic marine methylotrophy in a Black Sea sulfate reducing microorganism.</title>
        <authorList>
            <person name="Fischer P.Q."/>
            <person name="Stams A.J.M."/>
            <person name="Villanueva L."/>
            <person name="Sousa D.Z."/>
        </authorList>
    </citation>
    <scope>NUCLEOTIDE SEQUENCE</scope>
    <source>
        <strain evidence="1">P130</strain>
    </source>
</reference>
<dbReference type="Proteomes" id="UP001176021">
    <property type="component" value="Unassembled WGS sequence"/>
</dbReference>
<proteinExistence type="predicted"/>
<comment type="caution">
    <text evidence="1">The sequence shown here is derived from an EMBL/GenBank/DDBJ whole genome shotgun (WGS) entry which is preliminary data.</text>
</comment>
<dbReference type="RefSeq" id="WP_301999274.1">
    <property type="nucleotide sequence ID" value="NZ_JAMJEV010000005.1"/>
</dbReference>
<organism evidence="1 2">
    <name type="scientific">Desulfosporosinus nitroreducens</name>
    <dbReference type="NCBI Taxonomy" id="2018668"/>
    <lineage>
        <taxon>Bacteria</taxon>
        <taxon>Bacillati</taxon>
        <taxon>Bacillota</taxon>
        <taxon>Clostridia</taxon>
        <taxon>Eubacteriales</taxon>
        <taxon>Desulfitobacteriaceae</taxon>
        <taxon>Desulfosporosinus</taxon>
    </lineage>
</organism>
<evidence type="ECO:0000313" key="1">
    <source>
        <dbReference type="EMBL" id="MDO0822709.1"/>
    </source>
</evidence>
<protein>
    <submittedName>
        <fullName evidence="1">Uncharacterized protein</fullName>
    </submittedName>
</protein>
<dbReference type="EMBL" id="JAMJEV010000005">
    <property type="protein sequence ID" value="MDO0822709.1"/>
    <property type="molecule type" value="Genomic_DNA"/>
</dbReference>
<evidence type="ECO:0000313" key="2">
    <source>
        <dbReference type="Proteomes" id="UP001176021"/>
    </source>
</evidence>
<keyword evidence="2" id="KW-1185">Reference proteome</keyword>
<sequence length="183" mass="20592">MIIKQDQSPNCCSDSCCHNHSSDSEKDCAHSHDPLTITNEEIDVLMDLVQCSYLPVSRFVMSSSKEEEARFVSLAPVYINAFDDSLEIVKEIGTVLSELEKKRFIILDYDIPLEDYDYTLHSNSVLFAYFTETVNEGKKNPSFLCDTAEIELGSIALTELGEKVSAQIRHEYNSANKAIKPLV</sequence>
<accession>A0ABT8QQC5</accession>